<dbReference type="Pfam" id="PF15711">
    <property type="entry name" value="ILEI"/>
    <property type="match status" value="3"/>
</dbReference>
<evidence type="ECO:0000313" key="3">
    <source>
        <dbReference type="Proteomes" id="UP000007797"/>
    </source>
</evidence>
<organism evidence="2 3">
    <name type="scientific">Cavenderia fasciculata</name>
    <name type="common">Slime mold</name>
    <name type="synonym">Dictyostelium fasciculatum</name>
    <dbReference type="NCBI Taxonomy" id="261658"/>
    <lineage>
        <taxon>Eukaryota</taxon>
        <taxon>Amoebozoa</taxon>
        <taxon>Evosea</taxon>
        <taxon>Eumycetozoa</taxon>
        <taxon>Dictyostelia</taxon>
        <taxon>Acytosteliales</taxon>
        <taxon>Cavenderiaceae</taxon>
        <taxon>Cavenderia</taxon>
    </lineage>
</organism>
<proteinExistence type="predicted"/>
<dbReference type="EMBL" id="GL883013">
    <property type="protein sequence ID" value="EGG20388.1"/>
    <property type="molecule type" value="Genomic_DNA"/>
</dbReference>
<protein>
    <recommendedName>
        <fullName evidence="1">ILEI/PANDER domain-containing protein</fullName>
    </recommendedName>
</protein>
<dbReference type="PROSITE" id="PS52031">
    <property type="entry name" value="GG_LECTIN"/>
    <property type="match status" value="1"/>
</dbReference>
<dbReference type="GeneID" id="14872262"/>
<feature type="domain" description="ILEI/PANDER" evidence="1">
    <location>
        <begin position="395"/>
        <end position="481"/>
    </location>
</feature>
<dbReference type="AlphaFoldDB" id="F4PWM4"/>
<feature type="domain" description="ILEI/PANDER" evidence="1">
    <location>
        <begin position="228"/>
        <end position="327"/>
    </location>
</feature>
<evidence type="ECO:0000259" key="1">
    <source>
        <dbReference type="Pfam" id="PF15711"/>
    </source>
</evidence>
<dbReference type="Proteomes" id="UP000007797">
    <property type="component" value="Unassembled WGS sequence"/>
</dbReference>
<dbReference type="InterPro" id="IPR039477">
    <property type="entry name" value="ILEI/PANDER_dom"/>
</dbReference>
<feature type="domain" description="ILEI/PANDER" evidence="1">
    <location>
        <begin position="559"/>
        <end position="644"/>
    </location>
</feature>
<dbReference type="KEGG" id="dfa:DFA_07512"/>
<reference evidence="3" key="1">
    <citation type="journal article" date="2011" name="Genome Res.">
        <title>Phylogeny-wide analysis of social amoeba genomes highlights ancient origins for complex intercellular communication.</title>
        <authorList>
            <person name="Heidel A.J."/>
            <person name="Lawal H.M."/>
            <person name="Felder M."/>
            <person name="Schilde C."/>
            <person name="Helps N.R."/>
            <person name="Tunggal B."/>
            <person name="Rivero F."/>
            <person name="John U."/>
            <person name="Schleicher M."/>
            <person name="Eichinger L."/>
            <person name="Platzer M."/>
            <person name="Noegel A.A."/>
            <person name="Schaap P."/>
            <person name="Gloeckner G."/>
        </authorList>
    </citation>
    <scope>NUCLEOTIDE SEQUENCE [LARGE SCALE GENOMIC DNA]</scope>
    <source>
        <strain evidence="3">SH3</strain>
    </source>
</reference>
<dbReference type="RefSeq" id="XP_004367371.1">
    <property type="nucleotide sequence ID" value="XM_004367314.1"/>
</dbReference>
<keyword evidence="3" id="KW-1185">Reference proteome</keyword>
<dbReference type="OrthoDB" id="20902at2759"/>
<name>F4PWM4_CACFS</name>
<dbReference type="STRING" id="1054147.F4PWM4"/>
<gene>
    <name evidence="2" type="ORF">DFA_07512</name>
</gene>
<dbReference type="Gene3D" id="3.40.50.1460">
    <property type="match status" value="1"/>
</dbReference>
<evidence type="ECO:0000313" key="2">
    <source>
        <dbReference type="EMBL" id="EGG20388.1"/>
    </source>
</evidence>
<accession>F4PWM4</accession>
<sequence>MIGIKGGIAAESFGDDTVTPGAIKAEMTRLVFDRQLTNSLATSLKIEYSSNGTPSIINTNVRLLSLTFQALNLLVFKEYGTDLKSYKYDSQEDADNLLSRLTGLKYGTKFALFTASDGFNNKFRFNDQTIGFLRDKCGSANIESFQTSTTDYIWYMVSKVGAPYSFSEYATSGECSFLYTQTKDTSLKRQKETNDSPIETDISVYSNALTGSSRIVVNGIVQIPTSNRGFIMCAINEVTGQVYYTRGYDISVCDPSQSAVDNMIRDILDLSIGTFVAITLAQPNIGAFSFDGLTEELKFALETVGASRLNEITSLSKSYSLIGRKGSRAGSAFDKLATSPSQLFSSFVPTQVKSFIDIEVTSNAFYSNNHQDYGYSSFKINGVYITEYEENNSIGLNVMIINPINGIIQELCNFNTQDNSDHAIAFAQKLSTLPIGTIVAVSAVGGASKRITGAIGAIEKFLGSKLIKDFVLPEPYCLIATVNDSLTPANQQIIGECVAGNDQEVSKSSCSTRFPLKSLFSNRSSGVNMCVRSKGKSNDASCQIIINGVDASPLGYSQGLNAIFVKSSDLSKTIKLYNTTASWEQFLLDVQSLDDGTFVLVAVKKSMPASSTTLAKKMVFTLIGASKFIVVPDDGSYSVIGIKGMAAGSALEEFSNGDSQVCVASWEPTTSSATTTTATNINNGKTHQTVFSVQLFDQYNHKCSPIPILDKTFASGNIYTNEPASNWNGDRESKRGRVVKALLIGLEYKKGATPPLDNSSIDINDHAAALSNCGYVLKENIHVLTENLTQVTNNGTAVCGPSANCIKDEISNWMAPNLIQCDSLYVAIIGRCFKKSIFGGNDPQSGLVSLDHTLTYSDYSLTWSTFLDLFNSVPYGVNITFVLDCNNSQDFLTTLAGKSFYQNTIVYLSSEPGKVVPLVTIGNSIGIIPQFTKILKLGGCKSTPLSYSSIITQLKQQQAKEYKSVPYMWIYGNSEGTFSFLTRASSSKVTIYQYHASVAGSNKFRYFYSRFNNVGGEWILDGPVWIALAPDTSDGFPIYQYSILTRPVTNSSVETYNYDYCLDSTHSSDPITGYKWYPMGSVWRAYPKRSSGLQPVYRYYFDQVTRRYMYSTNENIGLGWTLDGIAFYAYSL</sequence>